<proteinExistence type="predicted"/>
<name>A0A1I0VB41_9BACI</name>
<dbReference type="OrthoDB" id="2965336at2"/>
<keyword evidence="2" id="KW-1133">Transmembrane helix</keyword>
<dbReference type="EMBL" id="FOJW01000001">
    <property type="protein sequence ID" value="SFA73243.1"/>
    <property type="molecule type" value="Genomic_DNA"/>
</dbReference>
<evidence type="ECO:0008006" key="5">
    <source>
        <dbReference type="Google" id="ProtNLM"/>
    </source>
</evidence>
<evidence type="ECO:0000313" key="4">
    <source>
        <dbReference type="Proteomes" id="UP000198642"/>
    </source>
</evidence>
<keyword evidence="4" id="KW-1185">Reference proteome</keyword>
<gene>
    <name evidence="3" type="ORF">SAMN04488072_101286</name>
</gene>
<protein>
    <recommendedName>
        <fullName evidence="5">Sigma-X negative effector</fullName>
    </recommendedName>
</protein>
<feature type="region of interest" description="Disordered" evidence="1">
    <location>
        <begin position="366"/>
        <end position="390"/>
    </location>
</feature>
<evidence type="ECO:0000256" key="2">
    <source>
        <dbReference type="SAM" id="Phobius"/>
    </source>
</evidence>
<keyword evidence="2" id="KW-0812">Transmembrane</keyword>
<dbReference type="STRING" id="237679.SAMN04488072_101286"/>
<keyword evidence="2" id="KW-0472">Membrane</keyword>
<dbReference type="AlphaFoldDB" id="A0A1I0VB41"/>
<dbReference type="Proteomes" id="UP000198642">
    <property type="component" value="Unassembled WGS sequence"/>
</dbReference>
<reference evidence="3 4" key="1">
    <citation type="submission" date="2016-10" db="EMBL/GenBank/DDBJ databases">
        <authorList>
            <person name="de Groot N.N."/>
        </authorList>
    </citation>
    <scope>NUCLEOTIDE SEQUENCE [LARGE SCALE GENOMIC DNA]</scope>
    <source>
        <strain evidence="3 4">CGMCC 1.3702</strain>
    </source>
</reference>
<feature type="compositionally biased region" description="Basic and acidic residues" evidence="1">
    <location>
        <begin position="99"/>
        <end position="112"/>
    </location>
</feature>
<feature type="region of interest" description="Disordered" evidence="1">
    <location>
        <begin position="80"/>
        <end position="112"/>
    </location>
</feature>
<feature type="transmembrane region" description="Helical" evidence="2">
    <location>
        <begin position="50"/>
        <end position="73"/>
    </location>
</feature>
<evidence type="ECO:0000256" key="1">
    <source>
        <dbReference type="SAM" id="MobiDB-lite"/>
    </source>
</evidence>
<accession>A0A1I0VB41</accession>
<evidence type="ECO:0000313" key="3">
    <source>
        <dbReference type="EMBL" id="SFA73243.1"/>
    </source>
</evidence>
<organism evidence="3 4">
    <name type="scientific">Lentibacillus halodurans</name>
    <dbReference type="NCBI Taxonomy" id="237679"/>
    <lineage>
        <taxon>Bacteria</taxon>
        <taxon>Bacillati</taxon>
        <taxon>Bacillota</taxon>
        <taxon>Bacilli</taxon>
        <taxon>Bacillales</taxon>
        <taxon>Bacillaceae</taxon>
        <taxon>Lentibacillus</taxon>
    </lineage>
</organism>
<feature type="compositionally biased region" description="Basic and acidic residues" evidence="1">
    <location>
        <begin position="80"/>
        <end position="90"/>
    </location>
</feature>
<dbReference type="RefSeq" id="WP_090232499.1">
    <property type="nucleotide sequence ID" value="NZ_FOJW01000001.1"/>
</dbReference>
<sequence>MKKFGDNEENIEESLKNMPTVKDHLDKDQLFQRISSEVNKRKLVSRKKRFAFVPIFSAVAAIGLLLLLVPLLINETMVQDDSKSSSDHAMDTNVADESAEYREESGSAAENDKHQEELALMDQKSASNVIPESKNHETIVHGAVTDSQGQYIIPLSLVASDTADKSQYYNEFGDYLDEENWGLSHYMFSEADFQLNETSQQVHIDLPEDFSPVGRGSAGPSLFEDLLAAMFVPIQVDSVSFNESISLGQIGKVEELHLQPGKNIYKSYQAVDADKEFLVQVPIDEQADFETALSEMKIDEEMYHVTGTVPESADFSVHENGSELHIEFADPNMLSAEQALITMIDAILMTAKSFGYNEVAFSNAPQSKTGPYDLSSPVQVPEGANPIIPE</sequence>